<dbReference type="AlphaFoldDB" id="A0AB39KV08"/>
<accession>A0AB39KV08</accession>
<reference evidence="2" key="1">
    <citation type="submission" date="2024-06" db="EMBL/GenBank/DDBJ databases">
        <title>Caulobacter inopinatus, sp. nov.</title>
        <authorList>
            <person name="Donachie S.P."/>
        </authorList>
    </citation>
    <scope>NUCLEOTIDE SEQUENCE</scope>
    <source>
        <strain evidence="2">73W</strain>
    </source>
</reference>
<gene>
    <name evidence="2" type="ORF">ABOZ73_04225</name>
</gene>
<sequence>MKAYRYLTGPDDSAFCHRVTKALSEGWSLHGGPTLTFDTLQGRVICGQAITKDVDGVDYSPEMKLSEL</sequence>
<protein>
    <submittedName>
        <fullName evidence="2">DUF1737 domain-containing protein</fullName>
    </submittedName>
</protein>
<feature type="domain" description="DUF1737" evidence="1">
    <location>
        <begin position="1"/>
        <end position="53"/>
    </location>
</feature>
<name>A0AB39KV08_9CAUL</name>
<dbReference type="InterPro" id="IPR013619">
    <property type="entry name" value="DUF1737"/>
</dbReference>
<evidence type="ECO:0000259" key="1">
    <source>
        <dbReference type="Pfam" id="PF08410"/>
    </source>
</evidence>
<evidence type="ECO:0000313" key="2">
    <source>
        <dbReference type="EMBL" id="XDO97634.1"/>
    </source>
</evidence>
<dbReference type="Pfam" id="PF08410">
    <property type="entry name" value="DUF1737"/>
    <property type="match status" value="1"/>
</dbReference>
<organism evidence="2">
    <name type="scientific">Caulobacter sp. 73W</name>
    <dbReference type="NCBI Taxonomy" id="3161137"/>
    <lineage>
        <taxon>Bacteria</taxon>
        <taxon>Pseudomonadati</taxon>
        <taxon>Pseudomonadota</taxon>
        <taxon>Alphaproteobacteria</taxon>
        <taxon>Caulobacterales</taxon>
        <taxon>Caulobacteraceae</taxon>
        <taxon>Caulobacter</taxon>
    </lineage>
</organism>
<proteinExistence type="predicted"/>
<dbReference type="EMBL" id="CP158375">
    <property type="protein sequence ID" value="XDO97634.1"/>
    <property type="molecule type" value="Genomic_DNA"/>
</dbReference>
<dbReference type="RefSeq" id="WP_369060991.1">
    <property type="nucleotide sequence ID" value="NZ_CP158375.1"/>
</dbReference>